<accession>A0AB39PRX1</accession>
<evidence type="ECO:0000313" key="1">
    <source>
        <dbReference type="EMBL" id="XDQ33301.1"/>
    </source>
</evidence>
<protein>
    <submittedName>
        <fullName evidence="1">Uncharacterized protein</fullName>
    </submittedName>
</protein>
<reference evidence="1" key="1">
    <citation type="submission" date="2024-07" db="EMBL/GenBank/DDBJ databases">
        <authorList>
            <person name="Yu S.T."/>
        </authorList>
    </citation>
    <scope>NUCLEOTIDE SEQUENCE</scope>
    <source>
        <strain evidence="1">R28</strain>
    </source>
</reference>
<dbReference type="AlphaFoldDB" id="A0AB39PRX1"/>
<dbReference type="EMBL" id="CP163439">
    <property type="protein sequence ID" value="XDQ33301.1"/>
    <property type="molecule type" value="Genomic_DNA"/>
</dbReference>
<name>A0AB39PRX1_9ACTN</name>
<organism evidence="1">
    <name type="scientific">Streptomyces sp. R28</name>
    <dbReference type="NCBI Taxonomy" id="3238628"/>
    <lineage>
        <taxon>Bacteria</taxon>
        <taxon>Bacillati</taxon>
        <taxon>Actinomycetota</taxon>
        <taxon>Actinomycetes</taxon>
        <taxon>Kitasatosporales</taxon>
        <taxon>Streptomycetaceae</taxon>
        <taxon>Streptomyces</taxon>
    </lineage>
</organism>
<proteinExistence type="predicted"/>
<dbReference type="RefSeq" id="WP_369167850.1">
    <property type="nucleotide sequence ID" value="NZ_CP163439.1"/>
</dbReference>
<gene>
    <name evidence="1" type="ORF">AB5J49_08210</name>
</gene>
<sequence>MTVRPPIVGAALWTTVMNRAGHRCECRGACGSKHDPNRRGRQDRCPLENGKHISKKGEVVLIATPRDPINEGDFVTAASLPARRLAAMCPGCYDAVRRKIAKAVKAIPPQDDGLFDADEFFVDPSSTKQADVGAA</sequence>